<comment type="function">
    <text evidence="8">Transfers a GMP moiety from GTP to Mo-molybdopterin (Mo-MPT) cofactor (Moco or molybdenum cofactor) to form Mo-molybdopterin guanine dinucleotide (Mo-MGD) cofactor.</text>
</comment>
<dbReference type="Gene3D" id="3.90.550.10">
    <property type="entry name" value="Spore Coat Polysaccharide Biosynthesis Protein SpsA, Chain A"/>
    <property type="match status" value="1"/>
</dbReference>
<feature type="domain" description="MobA-like NTP transferase" evidence="9">
    <location>
        <begin position="4"/>
        <end position="162"/>
    </location>
</feature>
<accession>A0ABD5RLH6</accession>
<comment type="cofactor">
    <cofactor evidence="8">
        <name>Mg(2+)</name>
        <dbReference type="ChEBI" id="CHEBI:18420"/>
    </cofactor>
</comment>
<dbReference type="EMBL" id="JBHSQH010000001">
    <property type="protein sequence ID" value="MFC5971159.1"/>
    <property type="molecule type" value="Genomic_DNA"/>
</dbReference>
<sequence length="204" mass="21822">MPGGVVLAGGRSTRFGEGDKALADLAGVPMVRRVADRLVDSVETLVVNCRREQRAAIERALADYPHPVGYAVDPDPDRGPLAGIATGLQAVDSEYAFVCACDMPFVDGRVVDLLADRAAGHDAAVPRLDDGWHQPTHAVYRASSTADACDRALADDERAALAALEQLDWVVVSEDEIRAHGSVETFTNCNTREEVERAAARLEG</sequence>
<feature type="binding site" evidence="8">
    <location>
        <position position="48"/>
    </location>
    <ligand>
        <name>GTP</name>
        <dbReference type="ChEBI" id="CHEBI:37565"/>
    </ligand>
</feature>
<feature type="binding site" evidence="8">
    <location>
        <position position="102"/>
    </location>
    <ligand>
        <name>Mg(2+)</name>
        <dbReference type="ChEBI" id="CHEBI:18420"/>
    </ligand>
</feature>
<keyword evidence="3 8" id="KW-0479">Metal-binding</keyword>
<keyword evidence="10" id="KW-0548">Nucleotidyltransferase</keyword>
<gene>
    <name evidence="8" type="primary">mobA</name>
    <name evidence="10" type="ORF">ACFPYI_07415</name>
</gene>
<evidence type="ECO:0000256" key="7">
    <source>
        <dbReference type="ARBA" id="ARBA00023150"/>
    </source>
</evidence>
<dbReference type="Proteomes" id="UP001596099">
    <property type="component" value="Unassembled WGS sequence"/>
</dbReference>
<dbReference type="PANTHER" id="PTHR19136:SF81">
    <property type="entry name" value="MOLYBDENUM COFACTOR GUANYLYLTRANSFERASE"/>
    <property type="match status" value="1"/>
</dbReference>
<dbReference type="SUPFAM" id="SSF53448">
    <property type="entry name" value="Nucleotide-diphospho-sugar transferases"/>
    <property type="match status" value="1"/>
</dbReference>
<evidence type="ECO:0000256" key="3">
    <source>
        <dbReference type="ARBA" id="ARBA00022723"/>
    </source>
</evidence>
<keyword evidence="1 8" id="KW-0963">Cytoplasm</keyword>
<comment type="domain">
    <text evidence="8">The N-terminal domain determines nucleotide recognition and specific binding, while the C-terminal domain determines the specific binding to the target protein.</text>
</comment>
<dbReference type="PANTHER" id="PTHR19136">
    <property type="entry name" value="MOLYBDENUM COFACTOR GUANYLYLTRANSFERASE"/>
    <property type="match status" value="1"/>
</dbReference>
<keyword evidence="11" id="KW-1185">Reference proteome</keyword>
<keyword evidence="5 8" id="KW-0460">Magnesium</keyword>
<dbReference type="GO" id="GO:0005525">
    <property type="term" value="F:GTP binding"/>
    <property type="evidence" value="ECO:0007669"/>
    <property type="project" value="UniProtKB-UniRule"/>
</dbReference>
<dbReference type="HAMAP" id="MF_00316">
    <property type="entry name" value="MobA"/>
    <property type="match status" value="1"/>
</dbReference>
<dbReference type="Pfam" id="PF12804">
    <property type="entry name" value="NTP_transf_3"/>
    <property type="match status" value="1"/>
</dbReference>
<evidence type="ECO:0000256" key="2">
    <source>
        <dbReference type="ARBA" id="ARBA00022679"/>
    </source>
</evidence>
<dbReference type="GO" id="GO:0061603">
    <property type="term" value="F:molybdenum cofactor guanylyltransferase activity"/>
    <property type="evidence" value="ECO:0007669"/>
    <property type="project" value="UniProtKB-EC"/>
</dbReference>
<evidence type="ECO:0000256" key="4">
    <source>
        <dbReference type="ARBA" id="ARBA00022741"/>
    </source>
</evidence>
<dbReference type="EC" id="2.7.7.77" evidence="8"/>
<feature type="binding site" evidence="8">
    <location>
        <position position="102"/>
    </location>
    <ligand>
        <name>GTP</name>
        <dbReference type="ChEBI" id="CHEBI:37565"/>
    </ligand>
</feature>
<dbReference type="GO" id="GO:0006777">
    <property type="term" value="P:Mo-molybdopterin cofactor biosynthetic process"/>
    <property type="evidence" value="ECO:0007669"/>
    <property type="project" value="UniProtKB-KW"/>
</dbReference>
<dbReference type="AlphaFoldDB" id="A0ABD5RLH6"/>
<evidence type="ECO:0000313" key="11">
    <source>
        <dbReference type="Proteomes" id="UP001596099"/>
    </source>
</evidence>
<dbReference type="InterPro" id="IPR029044">
    <property type="entry name" value="Nucleotide-diphossugar_trans"/>
</dbReference>
<feature type="binding site" evidence="8">
    <location>
        <position position="75"/>
    </location>
    <ligand>
        <name>GTP</name>
        <dbReference type="ChEBI" id="CHEBI:37565"/>
    </ligand>
</feature>
<evidence type="ECO:0000259" key="9">
    <source>
        <dbReference type="Pfam" id="PF12804"/>
    </source>
</evidence>
<proteinExistence type="inferred from homology"/>
<dbReference type="InterPro" id="IPR025877">
    <property type="entry name" value="MobA-like_NTP_Trfase"/>
</dbReference>
<evidence type="ECO:0000256" key="6">
    <source>
        <dbReference type="ARBA" id="ARBA00023134"/>
    </source>
</evidence>
<comment type="caution">
    <text evidence="10">The sequence shown here is derived from an EMBL/GenBank/DDBJ whole genome shotgun (WGS) entry which is preliminary data.</text>
</comment>
<dbReference type="GO" id="GO:0046872">
    <property type="term" value="F:metal ion binding"/>
    <property type="evidence" value="ECO:0007669"/>
    <property type="project" value="UniProtKB-KW"/>
</dbReference>
<reference evidence="10 11" key="1">
    <citation type="journal article" date="2019" name="Int. J. Syst. Evol. Microbiol.">
        <title>The Global Catalogue of Microorganisms (GCM) 10K type strain sequencing project: providing services to taxonomists for standard genome sequencing and annotation.</title>
        <authorList>
            <consortium name="The Broad Institute Genomics Platform"/>
            <consortium name="The Broad Institute Genome Sequencing Center for Infectious Disease"/>
            <person name="Wu L."/>
            <person name="Ma J."/>
        </authorList>
    </citation>
    <scope>NUCLEOTIDE SEQUENCE [LARGE SCALE GENOMIC DNA]</scope>
    <source>
        <strain evidence="10 11">CGMCC 1.12543</strain>
    </source>
</reference>
<keyword evidence="4 8" id="KW-0547">Nucleotide-binding</keyword>
<keyword evidence="6 8" id="KW-0342">GTP-binding</keyword>
<feature type="binding site" evidence="8">
    <location>
        <begin position="7"/>
        <end position="9"/>
    </location>
    <ligand>
        <name>GTP</name>
        <dbReference type="ChEBI" id="CHEBI:37565"/>
    </ligand>
</feature>
<dbReference type="CDD" id="cd02503">
    <property type="entry name" value="MobA"/>
    <property type="match status" value="1"/>
</dbReference>
<protein>
    <recommendedName>
        <fullName evidence="8">Probable molybdenum cofactor guanylyltransferase</fullName>
        <shortName evidence="8">MoCo guanylyltransferase</shortName>
        <ecNumber evidence="8">2.7.7.77</ecNumber>
    </recommendedName>
    <alternativeName>
        <fullName evidence="8">GTP:molybdopterin guanylyltransferase</fullName>
    </alternativeName>
    <alternativeName>
        <fullName evidence="8">Mo-MPT guanylyltransferase</fullName>
    </alternativeName>
    <alternativeName>
        <fullName evidence="8">Molybdopterin guanylyltransferase</fullName>
    </alternativeName>
    <alternativeName>
        <fullName evidence="8">Molybdopterin-guanine dinucleotide synthase</fullName>
        <shortName evidence="8">MGD synthase</shortName>
    </alternativeName>
</protein>
<organism evidence="10 11">
    <name type="scientific">Halomarina salina</name>
    <dbReference type="NCBI Taxonomy" id="1872699"/>
    <lineage>
        <taxon>Archaea</taxon>
        <taxon>Methanobacteriati</taxon>
        <taxon>Methanobacteriota</taxon>
        <taxon>Stenosarchaea group</taxon>
        <taxon>Halobacteria</taxon>
        <taxon>Halobacteriales</taxon>
        <taxon>Natronomonadaceae</taxon>
        <taxon>Halomarina</taxon>
    </lineage>
</organism>
<comment type="catalytic activity">
    <reaction evidence="8">
        <text>Mo-molybdopterin + GTP + H(+) = Mo-molybdopterin guanine dinucleotide + diphosphate</text>
        <dbReference type="Rhea" id="RHEA:34243"/>
        <dbReference type="ChEBI" id="CHEBI:15378"/>
        <dbReference type="ChEBI" id="CHEBI:33019"/>
        <dbReference type="ChEBI" id="CHEBI:37565"/>
        <dbReference type="ChEBI" id="CHEBI:71302"/>
        <dbReference type="ChEBI" id="CHEBI:71310"/>
        <dbReference type="EC" id="2.7.7.77"/>
    </reaction>
</comment>
<evidence type="ECO:0000313" key="10">
    <source>
        <dbReference type="EMBL" id="MFC5971159.1"/>
    </source>
</evidence>
<dbReference type="InterPro" id="IPR013482">
    <property type="entry name" value="Molybde_CF_guanTrfase"/>
</dbReference>
<dbReference type="RefSeq" id="WP_247414068.1">
    <property type="nucleotide sequence ID" value="NZ_JALLGW010000001.1"/>
</dbReference>
<feature type="binding site" evidence="8">
    <location>
        <position position="20"/>
    </location>
    <ligand>
        <name>GTP</name>
        <dbReference type="ChEBI" id="CHEBI:37565"/>
    </ligand>
</feature>
<keyword evidence="2 8" id="KW-0808">Transferase</keyword>
<comment type="similarity">
    <text evidence="8">Belongs to the MobA family.</text>
</comment>
<evidence type="ECO:0000256" key="1">
    <source>
        <dbReference type="ARBA" id="ARBA00022490"/>
    </source>
</evidence>
<dbReference type="GO" id="GO:0005737">
    <property type="term" value="C:cytoplasm"/>
    <property type="evidence" value="ECO:0007669"/>
    <property type="project" value="UniProtKB-SubCell"/>
</dbReference>
<evidence type="ECO:0000256" key="8">
    <source>
        <dbReference type="HAMAP-Rule" id="MF_00316"/>
    </source>
</evidence>
<keyword evidence="7 8" id="KW-0501">Molybdenum cofactor biosynthesis</keyword>
<name>A0ABD5RLH6_9EURY</name>
<comment type="subcellular location">
    <subcellularLocation>
        <location evidence="8">Cytoplasm</location>
    </subcellularLocation>
</comment>
<evidence type="ECO:0000256" key="5">
    <source>
        <dbReference type="ARBA" id="ARBA00022842"/>
    </source>
</evidence>